<accession>A0ABU5C4D2</accession>
<name>A0ABU5C4D2_9BACI</name>
<protein>
    <submittedName>
        <fullName evidence="2">YhfC family glutamic-type intramembrane protease</fullName>
        <ecNumber evidence="2">3.4.-.-</ecNumber>
    </submittedName>
</protein>
<organism evidence="2 3">
    <name type="scientific">Tigheibacillus halophilus</name>
    <dbReference type="NCBI Taxonomy" id="361280"/>
    <lineage>
        <taxon>Bacteria</taxon>
        <taxon>Bacillati</taxon>
        <taxon>Bacillota</taxon>
        <taxon>Bacilli</taxon>
        <taxon>Bacillales</taxon>
        <taxon>Bacillaceae</taxon>
        <taxon>Tigheibacillus</taxon>
    </lineage>
</organism>
<evidence type="ECO:0000313" key="3">
    <source>
        <dbReference type="Proteomes" id="UP001281447"/>
    </source>
</evidence>
<keyword evidence="1" id="KW-0812">Transmembrane</keyword>
<comment type="caution">
    <text evidence="2">The sequence shown here is derived from an EMBL/GenBank/DDBJ whole genome shotgun (WGS) entry which is preliminary data.</text>
</comment>
<evidence type="ECO:0000256" key="1">
    <source>
        <dbReference type="SAM" id="Phobius"/>
    </source>
</evidence>
<reference evidence="2 3" key="1">
    <citation type="submission" date="2023-10" db="EMBL/GenBank/DDBJ databases">
        <title>Virgibacillus halophilus 5B73C genome.</title>
        <authorList>
            <person name="Miliotis G."/>
            <person name="Sengupta P."/>
            <person name="Hameed A."/>
            <person name="Chuvochina M."/>
            <person name="Mcdonagh F."/>
            <person name="Simpson A.C."/>
            <person name="Singh N.K."/>
            <person name="Rekha P.D."/>
            <person name="Raman K."/>
            <person name="Hugenholtz P."/>
            <person name="Venkateswaran K."/>
        </authorList>
    </citation>
    <scope>NUCLEOTIDE SEQUENCE [LARGE SCALE GENOMIC DNA]</scope>
    <source>
        <strain evidence="2 3">5B73C</strain>
    </source>
</reference>
<dbReference type="Proteomes" id="UP001281447">
    <property type="component" value="Unassembled WGS sequence"/>
</dbReference>
<dbReference type="GO" id="GO:0008233">
    <property type="term" value="F:peptidase activity"/>
    <property type="evidence" value="ECO:0007669"/>
    <property type="project" value="UniProtKB-KW"/>
</dbReference>
<gene>
    <name evidence="2" type="ORF">RWE15_06415</name>
</gene>
<feature type="transmembrane region" description="Helical" evidence="1">
    <location>
        <begin position="76"/>
        <end position="96"/>
    </location>
</feature>
<proteinExistence type="predicted"/>
<dbReference type="GO" id="GO:0006508">
    <property type="term" value="P:proteolysis"/>
    <property type="evidence" value="ECO:0007669"/>
    <property type="project" value="UniProtKB-KW"/>
</dbReference>
<keyword evidence="3" id="KW-1185">Reference proteome</keyword>
<dbReference type="InterPro" id="IPR011397">
    <property type="entry name" value="YhfC"/>
</dbReference>
<dbReference type="Pfam" id="PF10086">
    <property type="entry name" value="YhfC"/>
    <property type="match status" value="1"/>
</dbReference>
<sequence length="121" mass="13662">MVDSLAITFLMISVMLAIGVPVAFLIFFHRRFTVSWKHVLVGAGIFIVFALILEKMLHAYVLDMNPVTMKWVKNPYFYALYGGLAAGVFEEVGRFIGFRYILQKSHDWEDGISYGIGHGGI</sequence>
<keyword evidence="2" id="KW-0378">Hydrolase</keyword>
<feature type="transmembrane region" description="Helical" evidence="1">
    <location>
        <begin position="39"/>
        <end position="61"/>
    </location>
</feature>
<keyword evidence="1" id="KW-0472">Membrane</keyword>
<dbReference type="EMBL" id="JAWDIP010000003">
    <property type="protein sequence ID" value="MDY0394182.1"/>
    <property type="molecule type" value="Genomic_DNA"/>
</dbReference>
<keyword evidence="2" id="KW-0645">Protease</keyword>
<keyword evidence="1" id="KW-1133">Transmembrane helix</keyword>
<evidence type="ECO:0000313" key="2">
    <source>
        <dbReference type="EMBL" id="MDY0394182.1"/>
    </source>
</evidence>
<dbReference type="EC" id="3.4.-.-" evidence="2"/>
<feature type="transmembrane region" description="Helical" evidence="1">
    <location>
        <begin position="6"/>
        <end position="27"/>
    </location>
</feature>